<dbReference type="PANTHER" id="PTHR34222:SF79">
    <property type="entry name" value="RETROVIRUS-RELATED POL POLYPROTEIN FROM TRANSPOSON TNT 1-94"/>
    <property type="match status" value="1"/>
</dbReference>
<sequence length="247" mass="29076">MIALIAKNKMKLVTGEFPEPTMESDLREVWKRKNDMLILCVLNIVMKQENCSVEVYYHKLKRFWDEYDALEASYMCIYVCNYNNRRTNGERDQRKRLIQFLMGFDEGYSNIRGQILLMQPLPSVAIAYTMLRQEEKQREGSNLKHMTTTILNLYTNRINTANPNTYFEKRSAFRKGIYYGSYGKEGYYQEECYKIVGYPVRHHLYGKYQPPKITKPAHDIRLPRAVNMVVGQDDSRTQASLTTQDSL</sequence>
<organism evidence="1">
    <name type="scientific">Tanacetum cinerariifolium</name>
    <name type="common">Dalmatian daisy</name>
    <name type="synonym">Chrysanthemum cinerariifolium</name>
    <dbReference type="NCBI Taxonomy" id="118510"/>
    <lineage>
        <taxon>Eukaryota</taxon>
        <taxon>Viridiplantae</taxon>
        <taxon>Streptophyta</taxon>
        <taxon>Embryophyta</taxon>
        <taxon>Tracheophyta</taxon>
        <taxon>Spermatophyta</taxon>
        <taxon>Magnoliopsida</taxon>
        <taxon>eudicotyledons</taxon>
        <taxon>Gunneridae</taxon>
        <taxon>Pentapetalae</taxon>
        <taxon>asterids</taxon>
        <taxon>campanulids</taxon>
        <taxon>Asterales</taxon>
        <taxon>Asteraceae</taxon>
        <taxon>Asteroideae</taxon>
        <taxon>Anthemideae</taxon>
        <taxon>Anthemidinae</taxon>
        <taxon>Tanacetum</taxon>
    </lineage>
</organism>
<accession>A0A699K3H4</accession>
<proteinExistence type="predicted"/>
<name>A0A699K3H4_TANCI</name>
<protein>
    <submittedName>
        <fullName evidence="1">Uncharacterized protein</fullName>
    </submittedName>
</protein>
<reference evidence="1" key="1">
    <citation type="journal article" date="2019" name="Sci. Rep.">
        <title>Draft genome of Tanacetum cinerariifolium, the natural source of mosquito coil.</title>
        <authorList>
            <person name="Yamashiro T."/>
            <person name="Shiraishi A."/>
            <person name="Satake H."/>
            <person name="Nakayama K."/>
        </authorList>
    </citation>
    <scope>NUCLEOTIDE SEQUENCE</scope>
</reference>
<evidence type="ECO:0000313" key="1">
    <source>
        <dbReference type="EMBL" id="GFA72818.1"/>
    </source>
</evidence>
<comment type="caution">
    <text evidence="1">The sequence shown here is derived from an EMBL/GenBank/DDBJ whole genome shotgun (WGS) entry which is preliminary data.</text>
</comment>
<gene>
    <name evidence="1" type="ORF">Tci_644790</name>
</gene>
<dbReference type="AlphaFoldDB" id="A0A699K3H4"/>
<dbReference type="EMBL" id="BKCJ010476676">
    <property type="protein sequence ID" value="GFA72818.1"/>
    <property type="molecule type" value="Genomic_DNA"/>
</dbReference>
<dbReference type="PANTHER" id="PTHR34222">
    <property type="entry name" value="GAG_PRE-INTEGRS DOMAIN-CONTAINING PROTEIN"/>
    <property type="match status" value="1"/>
</dbReference>